<comment type="caution">
    <text evidence="3">The sequence shown here is derived from an EMBL/GenBank/DDBJ whole genome shotgun (WGS) entry which is preliminary data.</text>
</comment>
<proteinExistence type="predicted"/>
<dbReference type="Gene3D" id="3.40.50.2000">
    <property type="entry name" value="Glycogen Phosphorylase B"/>
    <property type="match status" value="1"/>
</dbReference>
<keyword evidence="4" id="KW-1185">Reference proteome</keyword>
<dbReference type="PANTHER" id="PTHR45947:SF3">
    <property type="entry name" value="SULFOQUINOVOSYL TRANSFERASE SQD2"/>
    <property type="match status" value="1"/>
</dbReference>
<dbReference type="InterPro" id="IPR050194">
    <property type="entry name" value="Glycosyltransferase_grp1"/>
</dbReference>
<sequence length="318" mass="35465">MARILLWHVHGSWTTAFVQGGHEYVLPVDEDRGPDGRGRARTWDWPRSVVERTREELPGIEPDLVVLQRPHEAELVRQWTGRRPGVDLPAVYLEHNTPGGEIPYTRHPMADQDRIPVVHVTHVNRLLWDTGSARTTVIEHGICDPGHRYTGEVPHAAVAMNDPVRRGRAVGVDLLPLLATAAPVDVFGMRTEGVADPALHITAYDDLPQDRMHDELARRRLYVHTARWTSLGLSLIEAMQLGLPVVALAMTEVPTAVPPGTGLVTADLDVLVRHVEALVKDPELAADLGHRGRVHALDRFGLERFLSDWDDVLERALR</sequence>
<dbReference type="Pfam" id="PF00534">
    <property type="entry name" value="Glycos_transf_1"/>
    <property type="match status" value="1"/>
</dbReference>
<evidence type="ECO:0000313" key="3">
    <source>
        <dbReference type="EMBL" id="MBA4609860.1"/>
    </source>
</evidence>
<name>A0A838XSH9_9ACTN</name>
<dbReference type="RefSeq" id="WP_181756680.1">
    <property type="nucleotide sequence ID" value="NZ_JACEOG010000002.1"/>
</dbReference>
<dbReference type="SUPFAM" id="SSF53756">
    <property type="entry name" value="UDP-Glycosyltransferase/glycogen phosphorylase"/>
    <property type="match status" value="1"/>
</dbReference>
<dbReference type="CDD" id="cd03801">
    <property type="entry name" value="GT4_PimA-like"/>
    <property type="match status" value="1"/>
</dbReference>
<dbReference type="EMBL" id="JACEOG010000002">
    <property type="protein sequence ID" value="MBA4609860.1"/>
    <property type="molecule type" value="Genomic_DNA"/>
</dbReference>
<dbReference type="Proteomes" id="UP000550354">
    <property type="component" value="Unassembled WGS sequence"/>
</dbReference>
<gene>
    <name evidence="3" type="ORF">H1W00_15370</name>
</gene>
<organism evidence="3 4">
    <name type="scientific">Aeromicrobium phoceense</name>
    <dbReference type="NCBI Taxonomy" id="2754045"/>
    <lineage>
        <taxon>Bacteria</taxon>
        <taxon>Bacillati</taxon>
        <taxon>Actinomycetota</taxon>
        <taxon>Actinomycetes</taxon>
        <taxon>Propionibacteriales</taxon>
        <taxon>Nocardioidaceae</taxon>
        <taxon>Aeromicrobium</taxon>
    </lineage>
</organism>
<dbReference type="GO" id="GO:0016757">
    <property type="term" value="F:glycosyltransferase activity"/>
    <property type="evidence" value="ECO:0007669"/>
    <property type="project" value="InterPro"/>
</dbReference>
<dbReference type="InterPro" id="IPR001296">
    <property type="entry name" value="Glyco_trans_1"/>
</dbReference>
<keyword evidence="1 3" id="KW-0808">Transferase</keyword>
<protein>
    <submittedName>
        <fullName evidence="3">Glycosyltransferase family 4 protein</fullName>
    </submittedName>
</protein>
<evidence type="ECO:0000259" key="2">
    <source>
        <dbReference type="Pfam" id="PF00534"/>
    </source>
</evidence>
<reference evidence="3 4" key="1">
    <citation type="submission" date="2020-07" db="EMBL/GenBank/DDBJ databases">
        <title>Draft genome and description of Aeromicrobium phoceense strain Marseille-Q0843 isolated from healthy skin swab.</title>
        <authorList>
            <person name="Boxberger M."/>
            <person name="La Scola B."/>
        </authorList>
    </citation>
    <scope>NUCLEOTIDE SEQUENCE [LARGE SCALE GENOMIC DNA]</scope>
    <source>
        <strain evidence="3 4">Marseille-Q0843</strain>
    </source>
</reference>
<evidence type="ECO:0000313" key="4">
    <source>
        <dbReference type="Proteomes" id="UP000550354"/>
    </source>
</evidence>
<evidence type="ECO:0000256" key="1">
    <source>
        <dbReference type="ARBA" id="ARBA00022679"/>
    </source>
</evidence>
<feature type="domain" description="Glycosyl transferase family 1" evidence="2">
    <location>
        <begin position="205"/>
        <end position="293"/>
    </location>
</feature>
<dbReference type="PANTHER" id="PTHR45947">
    <property type="entry name" value="SULFOQUINOVOSYL TRANSFERASE SQD2"/>
    <property type="match status" value="1"/>
</dbReference>
<dbReference type="AlphaFoldDB" id="A0A838XSH9"/>
<accession>A0A838XSH9</accession>